<dbReference type="EMBL" id="JAVRHX010000001">
    <property type="protein sequence ID" value="MDT0593631.1"/>
    <property type="molecule type" value="Genomic_DNA"/>
</dbReference>
<evidence type="ECO:0000313" key="2">
    <source>
        <dbReference type="Proteomes" id="UP001253545"/>
    </source>
</evidence>
<accession>A0ABU2ZMJ2</accession>
<proteinExistence type="predicted"/>
<organism evidence="1 2">
    <name type="scientific">Glaciecola petra</name>
    <dbReference type="NCBI Taxonomy" id="3075602"/>
    <lineage>
        <taxon>Bacteria</taxon>
        <taxon>Pseudomonadati</taxon>
        <taxon>Pseudomonadota</taxon>
        <taxon>Gammaproteobacteria</taxon>
        <taxon>Alteromonadales</taxon>
        <taxon>Alteromonadaceae</taxon>
        <taxon>Glaciecola</taxon>
    </lineage>
</organism>
<gene>
    <name evidence="1" type="ORF">RM552_02080</name>
</gene>
<sequence length="210" mass="23819">MATKENKQQTDIFYLSTKFPNFAELSNALYERELQVLANSHITDPTLLKRKLKGLSYHVKNAAMSLLEGGAPINVDVHNGSWQAKQNVRCPLSSQSPDRTIQWYAHTAKQGQVVPVYVEELGEQHIELDCIDIMASDRLHLNKFGWFSKTGEYFDIVPKTAKYLLLKPTKKIMTAACGGHRWTAKGKSIPRALSLRELLLSTDIDWKTFN</sequence>
<dbReference type="RefSeq" id="WP_311367138.1">
    <property type="nucleotide sequence ID" value="NZ_JAVRHX010000001.1"/>
</dbReference>
<evidence type="ECO:0000313" key="1">
    <source>
        <dbReference type="EMBL" id="MDT0593631.1"/>
    </source>
</evidence>
<protein>
    <submittedName>
        <fullName evidence="1">Uncharacterized protein</fullName>
    </submittedName>
</protein>
<name>A0ABU2ZMJ2_9ALTE</name>
<keyword evidence="2" id="KW-1185">Reference proteome</keyword>
<reference evidence="1 2" key="1">
    <citation type="submission" date="2023-09" db="EMBL/GenBank/DDBJ databases">
        <authorList>
            <person name="Rey-Velasco X."/>
        </authorList>
    </citation>
    <scope>NUCLEOTIDE SEQUENCE [LARGE SCALE GENOMIC DNA]</scope>
    <source>
        <strain evidence="1 2">P117</strain>
    </source>
</reference>
<dbReference type="Proteomes" id="UP001253545">
    <property type="component" value="Unassembled WGS sequence"/>
</dbReference>
<comment type="caution">
    <text evidence="1">The sequence shown here is derived from an EMBL/GenBank/DDBJ whole genome shotgun (WGS) entry which is preliminary data.</text>
</comment>